<evidence type="ECO:0000259" key="7">
    <source>
        <dbReference type="Pfam" id="PF26410"/>
    </source>
</evidence>
<evidence type="ECO:0000313" key="8">
    <source>
        <dbReference type="EMBL" id="KAG2613208.1"/>
    </source>
</evidence>
<dbReference type="AlphaFoldDB" id="A0A8T0TTV3"/>
<keyword evidence="4" id="KW-0378">Hydrolase</keyword>
<dbReference type="Proteomes" id="UP000823388">
    <property type="component" value="Chromosome 4K"/>
</dbReference>
<comment type="caution">
    <text evidence="8">The sequence shown here is derived from an EMBL/GenBank/DDBJ whole genome shotgun (WGS) entry which is preliminary data.</text>
</comment>
<dbReference type="EC" id="3.2.1.78" evidence="3"/>
<proteinExistence type="inferred from homology"/>
<keyword evidence="5" id="KW-0326">Glycosidase</keyword>
<name>A0A8T0TTV3_PANVG</name>
<dbReference type="Gene3D" id="3.20.20.80">
    <property type="entry name" value="Glycosidases"/>
    <property type="match status" value="1"/>
</dbReference>
<dbReference type="InterPro" id="IPR045053">
    <property type="entry name" value="MAN-like"/>
</dbReference>
<feature type="domain" description="Glycoside hydrolase family 5" evidence="7">
    <location>
        <begin position="178"/>
        <end position="342"/>
    </location>
</feature>
<evidence type="ECO:0000256" key="1">
    <source>
        <dbReference type="ARBA" id="ARBA00001678"/>
    </source>
</evidence>
<accession>A0A8T0TTV3</accession>
<dbReference type="InterPro" id="IPR018087">
    <property type="entry name" value="Glyco_hydro_5_CS"/>
</dbReference>
<feature type="signal peptide" evidence="6">
    <location>
        <begin position="1"/>
        <end position="35"/>
    </location>
</feature>
<keyword evidence="9" id="KW-1185">Reference proteome</keyword>
<evidence type="ECO:0000256" key="6">
    <source>
        <dbReference type="SAM" id="SignalP"/>
    </source>
</evidence>
<dbReference type="SUPFAM" id="SSF51445">
    <property type="entry name" value="(Trans)glycosidases"/>
    <property type="match status" value="1"/>
</dbReference>
<dbReference type="PANTHER" id="PTHR31451:SF46">
    <property type="entry name" value="MANNAN ENDO-1,4-BETA-MANNOSIDASE 8"/>
    <property type="match status" value="1"/>
</dbReference>
<dbReference type="InterPro" id="IPR001547">
    <property type="entry name" value="Glyco_hydro_5"/>
</dbReference>
<evidence type="ECO:0000256" key="4">
    <source>
        <dbReference type="ARBA" id="ARBA00022801"/>
    </source>
</evidence>
<feature type="chain" id="PRO_5035927160" description="mannan endo-1,4-beta-mannosidase" evidence="6">
    <location>
        <begin position="36"/>
        <end position="392"/>
    </location>
</feature>
<dbReference type="Pfam" id="PF26410">
    <property type="entry name" value="GH5_mannosidase"/>
    <property type="match status" value="1"/>
</dbReference>
<evidence type="ECO:0000256" key="5">
    <source>
        <dbReference type="ARBA" id="ARBA00023295"/>
    </source>
</evidence>
<comment type="catalytic activity">
    <reaction evidence="1">
        <text>Random hydrolysis of (1-&gt;4)-beta-D-mannosidic linkages in mannans, galactomannans and glucomannans.</text>
        <dbReference type="EC" id="3.2.1.78"/>
    </reaction>
</comment>
<evidence type="ECO:0000256" key="3">
    <source>
        <dbReference type="ARBA" id="ARBA00012706"/>
    </source>
</evidence>
<organism evidence="8 9">
    <name type="scientific">Panicum virgatum</name>
    <name type="common">Blackwell switchgrass</name>
    <dbReference type="NCBI Taxonomy" id="38727"/>
    <lineage>
        <taxon>Eukaryota</taxon>
        <taxon>Viridiplantae</taxon>
        <taxon>Streptophyta</taxon>
        <taxon>Embryophyta</taxon>
        <taxon>Tracheophyta</taxon>
        <taxon>Spermatophyta</taxon>
        <taxon>Magnoliopsida</taxon>
        <taxon>Liliopsida</taxon>
        <taxon>Poales</taxon>
        <taxon>Poaceae</taxon>
        <taxon>PACMAD clade</taxon>
        <taxon>Panicoideae</taxon>
        <taxon>Panicodae</taxon>
        <taxon>Paniceae</taxon>
        <taxon>Panicinae</taxon>
        <taxon>Panicum</taxon>
        <taxon>Panicum sect. Hiantes</taxon>
    </lineage>
</organism>
<gene>
    <name evidence="8" type="ORF">PVAP13_4KG344200</name>
</gene>
<dbReference type="PANTHER" id="PTHR31451">
    <property type="match status" value="1"/>
</dbReference>
<dbReference type="InterPro" id="IPR017853">
    <property type="entry name" value="GH"/>
</dbReference>
<dbReference type="GO" id="GO:0016985">
    <property type="term" value="F:mannan endo-1,4-beta-mannosidase activity"/>
    <property type="evidence" value="ECO:0007669"/>
    <property type="project" value="UniProtKB-EC"/>
</dbReference>
<evidence type="ECO:0000256" key="2">
    <source>
        <dbReference type="ARBA" id="ARBA00005641"/>
    </source>
</evidence>
<dbReference type="PROSITE" id="PS00659">
    <property type="entry name" value="GLYCOSYL_HYDROL_F5"/>
    <property type="match status" value="1"/>
</dbReference>
<dbReference type="GO" id="GO:0000272">
    <property type="term" value="P:polysaccharide catabolic process"/>
    <property type="evidence" value="ECO:0007669"/>
    <property type="project" value="InterPro"/>
</dbReference>
<keyword evidence="6" id="KW-0732">Signal</keyword>
<protein>
    <recommendedName>
        <fullName evidence="3">mannan endo-1,4-beta-mannosidase</fullName>
        <ecNumber evidence="3">3.2.1.78</ecNumber>
    </recommendedName>
</protein>
<dbReference type="EMBL" id="CM029043">
    <property type="protein sequence ID" value="KAG2613208.1"/>
    <property type="molecule type" value="Genomic_DNA"/>
</dbReference>
<reference evidence="8" key="1">
    <citation type="submission" date="2020-05" db="EMBL/GenBank/DDBJ databases">
        <title>WGS assembly of Panicum virgatum.</title>
        <authorList>
            <person name="Lovell J.T."/>
            <person name="Jenkins J."/>
            <person name="Shu S."/>
            <person name="Juenger T.E."/>
            <person name="Schmutz J."/>
        </authorList>
    </citation>
    <scope>NUCLEOTIDE SEQUENCE</scope>
    <source>
        <strain evidence="8">AP13</strain>
    </source>
</reference>
<sequence>MCLAASALQQVTPRVSLLHCLLLAASMSLTPPPGADEWAVVERRGPHLWASERPFIVHGFNTYWLVYLAADPAARPAVTAAFAEAAGAGLNVCRTWAFNDGGYRALQLKPFSYDEALDFVISEAIKYKVRLIQSLCNNWNDYGGKPQYVRWGKEAGLDLTSDDDFFSDPTIKSYYKASVEDDPTILAWELINEPRCHSDPSGDTLQAWIEEMASYVKSIDTLHLLEIGVEGFYGPSTPEHLHVNPDAYSGTVGTDFIRNHRALGIDLASVHIYSDNWLPHTVEENHLQFVKTWMQQHIDNAANLLEMPILIWEFGVSLKDGKFGHKFREPFMDTVYNIFLSSWKSGVIGGGCVVWQLFPQSAEHMDNGYAVIFAKSPSTLKLLAKYSRSLEC</sequence>
<evidence type="ECO:0000313" key="9">
    <source>
        <dbReference type="Proteomes" id="UP000823388"/>
    </source>
</evidence>
<comment type="similarity">
    <text evidence="2">Belongs to the glycosyl hydrolase 5 (cellulase A) family.</text>
</comment>